<protein>
    <submittedName>
        <fullName evidence="1">Uncharacterized protein</fullName>
    </submittedName>
</protein>
<gene>
    <name evidence="1" type="ORF">VNI00_014918</name>
</gene>
<sequence>MAALGPIQDELAAELCRMKEEACMAMFESDTCCDYEWRIHAHTAVLACGHHSHSQPALAKVIGVVNPYLSHFVPPSSALTGVINQRFFDFRFSLGKPYGFPAFEEAFDDQARILKAIMMSLDIPEQPLKLSGVVGDRSALEKGGSINFAHTILVESYNPIPTSDGVLWDVVKSCPARDCATRFSLETAVSLGTHELRALEVIDRQGDYVAPPDVRKVLNNALVEVDFILHYHATCGFRASPVKVRVLVDSVMPGVTMPGLTD</sequence>
<accession>A0AAW0BPG1</accession>
<evidence type="ECO:0000313" key="2">
    <source>
        <dbReference type="Proteomes" id="UP001383192"/>
    </source>
</evidence>
<keyword evidence="2" id="KW-1185">Reference proteome</keyword>
<name>A0AAW0BPG1_9AGAR</name>
<dbReference type="Proteomes" id="UP001383192">
    <property type="component" value="Unassembled WGS sequence"/>
</dbReference>
<reference evidence="1 2" key="1">
    <citation type="submission" date="2024-01" db="EMBL/GenBank/DDBJ databases">
        <title>A draft genome for a cacao thread blight-causing isolate of Paramarasmius palmivorus.</title>
        <authorList>
            <person name="Baruah I.K."/>
            <person name="Bukari Y."/>
            <person name="Amoako-Attah I."/>
            <person name="Meinhardt L.W."/>
            <person name="Bailey B.A."/>
            <person name="Cohen S.P."/>
        </authorList>
    </citation>
    <scope>NUCLEOTIDE SEQUENCE [LARGE SCALE GENOMIC DNA]</scope>
    <source>
        <strain evidence="1 2">GH-12</strain>
    </source>
</reference>
<dbReference type="EMBL" id="JAYKXP010000090">
    <property type="protein sequence ID" value="KAK7028103.1"/>
    <property type="molecule type" value="Genomic_DNA"/>
</dbReference>
<proteinExistence type="predicted"/>
<dbReference type="AlphaFoldDB" id="A0AAW0BPG1"/>
<evidence type="ECO:0000313" key="1">
    <source>
        <dbReference type="EMBL" id="KAK7028103.1"/>
    </source>
</evidence>
<organism evidence="1 2">
    <name type="scientific">Paramarasmius palmivorus</name>
    <dbReference type="NCBI Taxonomy" id="297713"/>
    <lineage>
        <taxon>Eukaryota</taxon>
        <taxon>Fungi</taxon>
        <taxon>Dikarya</taxon>
        <taxon>Basidiomycota</taxon>
        <taxon>Agaricomycotina</taxon>
        <taxon>Agaricomycetes</taxon>
        <taxon>Agaricomycetidae</taxon>
        <taxon>Agaricales</taxon>
        <taxon>Marasmiineae</taxon>
        <taxon>Marasmiaceae</taxon>
        <taxon>Paramarasmius</taxon>
    </lineage>
</organism>
<comment type="caution">
    <text evidence="1">The sequence shown here is derived from an EMBL/GenBank/DDBJ whole genome shotgun (WGS) entry which is preliminary data.</text>
</comment>